<dbReference type="Proteomes" id="UP000008710">
    <property type="component" value="Plasmid pRHL1"/>
</dbReference>
<gene>
    <name evidence="2" type="ordered locus">RHA1_ro09006</name>
</gene>
<dbReference type="HOGENOM" id="CLU_1936455_0_0_11"/>
<dbReference type="RefSeq" id="WP_011599726.1">
    <property type="nucleotide sequence ID" value="NC_008269.1"/>
</dbReference>
<dbReference type="Gene3D" id="3.10.180.10">
    <property type="entry name" value="2,3-Dihydroxybiphenyl 1,2-Dioxygenase, domain 1"/>
    <property type="match status" value="1"/>
</dbReference>
<reference evidence="3" key="1">
    <citation type="journal article" date="2006" name="Proc. Natl. Acad. Sci. U.S.A.">
        <title>The complete genome of Rhodococcus sp. RHA1 provides insights into a catabolic powerhouse.</title>
        <authorList>
            <person name="McLeod M.P."/>
            <person name="Warren R.L."/>
            <person name="Hsiao W.W.L."/>
            <person name="Araki N."/>
            <person name="Myhre M."/>
            <person name="Fernandes C."/>
            <person name="Miyazawa D."/>
            <person name="Wong W."/>
            <person name="Lillquist A.L."/>
            <person name="Wang D."/>
            <person name="Dosanjh M."/>
            <person name="Hara H."/>
            <person name="Petrescu A."/>
            <person name="Morin R.D."/>
            <person name="Yang G."/>
            <person name="Stott J.M."/>
            <person name="Schein J.E."/>
            <person name="Shin H."/>
            <person name="Smailus D."/>
            <person name="Siddiqui A.S."/>
            <person name="Marra M.A."/>
            <person name="Jones S.J.M."/>
            <person name="Holt R."/>
            <person name="Brinkman F.S.L."/>
            <person name="Miyauchi K."/>
            <person name="Fukuda M."/>
            <person name="Davies J.E."/>
            <person name="Mohn W.W."/>
            <person name="Eltis L.D."/>
        </authorList>
    </citation>
    <scope>NUCLEOTIDE SEQUENCE [LARGE SCALE GENOMIC DNA]</scope>
    <source>
        <strain evidence="3">RHA1</strain>
    </source>
</reference>
<dbReference type="SUPFAM" id="SSF54593">
    <property type="entry name" value="Glyoxalase/Bleomycin resistance protein/Dihydroxybiphenyl dioxygenase"/>
    <property type="match status" value="1"/>
</dbReference>
<dbReference type="Pfam" id="PF00903">
    <property type="entry name" value="Glyoxalase"/>
    <property type="match status" value="1"/>
</dbReference>
<protein>
    <recommendedName>
        <fullName evidence="1">VOC domain-containing protein</fullName>
    </recommendedName>
</protein>
<evidence type="ECO:0000313" key="3">
    <source>
        <dbReference type="Proteomes" id="UP000008710"/>
    </source>
</evidence>
<evidence type="ECO:0000259" key="1">
    <source>
        <dbReference type="PROSITE" id="PS51819"/>
    </source>
</evidence>
<accession>Q0RXD6</accession>
<feature type="domain" description="VOC" evidence="1">
    <location>
        <begin position="6"/>
        <end position="129"/>
    </location>
</feature>
<dbReference type="PATRIC" id="fig|101510.16.peg.8291"/>
<geneLocation type="plasmid" evidence="2 3">
    <name>pRHL1</name>
</geneLocation>
<keyword evidence="2" id="KW-0614">Plasmid</keyword>
<dbReference type="InterPro" id="IPR037523">
    <property type="entry name" value="VOC_core"/>
</dbReference>
<dbReference type="OrthoDB" id="9798201at2"/>
<dbReference type="InterPro" id="IPR004360">
    <property type="entry name" value="Glyas_Fos-R_dOase_dom"/>
</dbReference>
<evidence type="ECO:0000313" key="2">
    <source>
        <dbReference type="EMBL" id="ABH00050.1"/>
    </source>
</evidence>
<name>Q0RXD6_RHOJR</name>
<organism evidence="2 3">
    <name type="scientific">Rhodococcus jostii (strain RHA1)</name>
    <dbReference type="NCBI Taxonomy" id="101510"/>
    <lineage>
        <taxon>Bacteria</taxon>
        <taxon>Bacillati</taxon>
        <taxon>Actinomycetota</taxon>
        <taxon>Actinomycetes</taxon>
        <taxon>Mycobacteriales</taxon>
        <taxon>Nocardiaceae</taxon>
        <taxon>Rhodococcus</taxon>
    </lineage>
</organism>
<dbReference type="AlphaFoldDB" id="Q0RXD6"/>
<dbReference type="InterPro" id="IPR029068">
    <property type="entry name" value="Glyas_Bleomycin-R_OHBP_Dase"/>
</dbReference>
<dbReference type="PROSITE" id="PS51819">
    <property type="entry name" value="VOC"/>
    <property type="match status" value="1"/>
</dbReference>
<sequence>MSTDPRFAFIKIFVDDLVTEAVFYTSTFGMSEKARLAFGEGADALEEIILTTARDDDSNFILWRYLERSTPPAGEATLGFTVADVEDIARKAEINGGSIVQPPKTMPEAGVAVAFIADPEGHVIEVVQYL</sequence>
<dbReference type="KEGG" id="rha:RHA1_ro09006"/>
<proteinExistence type="predicted"/>
<dbReference type="EMBL" id="CP000432">
    <property type="protein sequence ID" value="ABH00050.1"/>
    <property type="molecule type" value="Genomic_DNA"/>
</dbReference>